<dbReference type="PROSITE" id="PS00107">
    <property type="entry name" value="PROTEIN_KINASE_ATP"/>
    <property type="match status" value="1"/>
</dbReference>
<keyword evidence="2" id="KW-0723">Serine/threonine-protein kinase</keyword>
<dbReference type="CDD" id="cd00051">
    <property type="entry name" value="EFh"/>
    <property type="match status" value="1"/>
</dbReference>
<dbReference type="Gene3D" id="1.10.238.10">
    <property type="entry name" value="EF-hand"/>
    <property type="match status" value="1"/>
</dbReference>
<dbReference type="InterPro" id="IPR000719">
    <property type="entry name" value="Prot_kinase_dom"/>
</dbReference>
<evidence type="ECO:0000259" key="11">
    <source>
        <dbReference type="PROSITE" id="PS50011"/>
    </source>
</evidence>
<dbReference type="GO" id="GO:0016301">
    <property type="term" value="F:kinase activity"/>
    <property type="evidence" value="ECO:0007669"/>
    <property type="project" value="UniProtKB-KW"/>
</dbReference>
<dbReference type="SUPFAM" id="SSF47473">
    <property type="entry name" value="EF-hand"/>
    <property type="match status" value="1"/>
</dbReference>
<dbReference type="SMART" id="SM00054">
    <property type="entry name" value="EFh"/>
    <property type="match status" value="4"/>
</dbReference>
<dbReference type="InterPro" id="IPR018247">
    <property type="entry name" value="EF_Hand_1_Ca_BS"/>
</dbReference>
<dbReference type="Pfam" id="PF00069">
    <property type="entry name" value="Pkinase"/>
    <property type="match status" value="1"/>
</dbReference>
<keyword evidence="5 13" id="KW-0418">Kinase</keyword>
<name>A0ABR1FXN7_AURAN</name>
<evidence type="ECO:0000256" key="9">
    <source>
        <dbReference type="PROSITE-ProRule" id="PRU10141"/>
    </source>
</evidence>
<dbReference type="Pfam" id="PF13202">
    <property type="entry name" value="EF-hand_5"/>
    <property type="match status" value="1"/>
</dbReference>
<feature type="region of interest" description="Disordered" evidence="10">
    <location>
        <begin position="1"/>
        <end position="35"/>
    </location>
</feature>
<sequence>MEVRPDIALPEDVDMAPPPPPEEAPPPPPPEEPDGLETMLAALEVDSKGLSEALTPNVPLYIQRASELLFAKDDPEVFALELAGVDGTLEQRCVLAKCALKCALKSCESRCRHLPATIDAAAARGLVMFTERLRSALEELEESSQYQATPMCLSPRAGRRESDGTASTDCTAETAPEAVDLVVGGREGGLDDDVVWSSAFGDFVLFCGGMSCLGGGGALDVDAVASPRTQRSRGSESSASTMDLEHAEDERGKLDRYILPRGAAAASAAANAEDSLPLGARGLLESTSRALLAAAEEAASDRNRGAAARCFQRAALHLEILRLLGGRPLTAPLETSRRYARWRARHLSHLLENCVLEHGPEDPRLFEDVYEATDEVLGKGGYGVVFKVTRRVDGEVFACKQLELGRLSSTGMAQLHEEVNAMRALDHPHICRLREVFYSERRRCYLVLELCKGGELFDVLDRRAEPGKPAGAISERRVAQLVTMMVGCIRYMHDRGVCHRDIKLENWLFDTEDVDGGAHLKLVDFGLAKVFGAAAPARAPPAASASSLRFLTKEKVLNGKRNEFHDRVGSAYYCAPEILGGDYDRRCDLWSLGVIAYMLLCGAPPFWAGQQKGDSTFWGSTDREILKRVKSLPLSFPEELFGGVSETAVDFVAKLLERDVDKRLTPAQALAHPFLAEANSIESIALETLSGLSEYVQPIHEHVFGVPPPSPLLESLRTFRELNAFTKLVVEVVASQLAPDKLLELRDDFLRADVDGNGVLSLDELRTALGAGVDAAELEQLFDAVDVDSSNTVGFHEFVAAAVLRRVDIDDRALHAAFDAIDSEGLGYITPESVRATVGIDANKYGDDGDIDRFLEMADSDGDGKVDYAEFLDYVKRARLDGLGAAAKKLDAV</sequence>
<protein>
    <submittedName>
        <fullName evidence="13">Protein serine/threonine kinase</fullName>
    </submittedName>
</protein>
<dbReference type="Gene3D" id="3.30.200.20">
    <property type="entry name" value="Phosphorylase Kinase, domain 1"/>
    <property type="match status" value="1"/>
</dbReference>
<feature type="binding site" evidence="9">
    <location>
        <position position="400"/>
    </location>
    <ligand>
        <name>ATP</name>
        <dbReference type="ChEBI" id="CHEBI:30616"/>
    </ligand>
</feature>
<organism evidence="13 14">
    <name type="scientific">Aureococcus anophagefferens</name>
    <name type="common">Harmful bloom alga</name>
    <dbReference type="NCBI Taxonomy" id="44056"/>
    <lineage>
        <taxon>Eukaryota</taxon>
        <taxon>Sar</taxon>
        <taxon>Stramenopiles</taxon>
        <taxon>Ochrophyta</taxon>
        <taxon>Pelagophyceae</taxon>
        <taxon>Pelagomonadales</taxon>
        <taxon>Pelagomonadaceae</taxon>
        <taxon>Aureococcus</taxon>
    </lineage>
</organism>
<evidence type="ECO:0000256" key="3">
    <source>
        <dbReference type="ARBA" id="ARBA00022679"/>
    </source>
</evidence>
<reference evidence="13 14" key="1">
    <citation type="submission" date="2024-03" db="EMBL/GenBank/DDBJ databases">
        <title>Aureococcus anophagefferens CCMP1851 and Kratosvirus quantuckense: Draft genome of a second virus-susceptible host strain in the model system.</title>
        <authorList>
            <person name="Chase E."/>
            <person name="Truchon A.R."/>
            <person name="Schepens W."/>
            <person name="Wilhelm S.W."/>
        </authorList>
    </citation>
    <scope>NUCLEOTIDE SEQUENCE [LARGE SCALE GENOMIC DNA]</scope>
    <source>
        <strain evidence="13 14">CCMP1851</strain>
    </source>
</reference>
<feature type="domain" description="Protein kinase" evidence="11">
    <location>
        <begin position="371"/>
        <end position="675"/>
    </location>
</feature>
<evidence type="ECO:0000313" key="14">
    <source>
        <dbReference type="Proteomes" id="UP001363151"/>
    </source>
</evidence>
<dbReference type="Gene3D" id="1.10.510.10">
    <property type="entry name" value="Transferase(Phosphotransferase) domain 1"/>
    <property type="match status" value="1"/>
</dbReference>
<evidence type="ECO:0000256" key="2">
    <source>
        <dbReference type="ARBA" id="ARBA00022527"/>
    </source>
</evidence>
<keyword evidence="4 9" id="KW-0547">Nucleotide-binding</keyword>
<keyword evidence="14" id="KW-1185">Reference proteome</keyword>
<evidence type="ECO:0000256" key="6">
    <source>
        <dbReference type="ARBA" id="ARBA00022837"/>
    </source>
</evidence>
<feature type="region of interest" description="Disordered" evidence="10">
    <location>
        <begin position="227"/>
        <end position="247"/>
    </location>
</feature>
<evidence type="ECO:0000256" key="8">
    <source>
        <dbReference type="ARBA" id="ARBA00024334"/>
    </source>
</evidence>
<dbReference type="PROSITE" id="PS50011">
    <property type="entry name" value="PROTEIN_KINASE_DOM"/>
    <property type="match status" value="1"/>
</dbReference>
<dbReference type="CDD" id="cd05117">
    <property type="entry name" value="STKc_CAMK"/>
    <property type="match status" value="1"/>
</dbReference>
<feature type="domain" description="EF-hand" evidence="12">
    <location>
        <begin position="740"/>
        <end position="775"/>
    </location>
</feature>
<dbReference type="InterPro" id="IPR011009">
    <property type="entry name" value="Kinase-like_dom_sf"/>
</dbReference>
<dbReference type="SMART" id="SM00220">
    <property type="entry name" value="S_TKc"/>
    <property type="match status" value="1"/>
</dbReference>
<dbReference type="PROSITE" id="PS50222">
    <property type="entry name" value="EF_HAND_2"/>
    <property type="match status" value="3"/>
</dbReference>
<evidence type="ECO:0000259" key="12">
    <source>
        <dbReference type="PROSITE" id="PS50222"/>
    </source>
</evidence>
<proteinExistence type="inferred from homology"/>
<dbReference type="InterPro" id="IPR011992">
    <property type="entry name" value="EF-hand-dom_pair"/>
</dbReference>
<keyword evidence="3" id="KW-0808">Transferase</keyword>
<dbReference type="InterPro" id="IPR050205">
    <property type="entry name" value="CDPK_Ser/Thr_kinases"/>
</dbReference>
<comment type="caution">
    <text evidence="13">The sequence shown here is derived from an EMBL/GenBank/DDBJ whole genome shotgun (WGS) entry which is preliminary data.</text>
</comment>
<dbReference type="Pfam" id="PF13499">
    <property type="entry name" value="EF-hand_7"/>
    <property type="match status" value="1"/>
</dbReference>
<keyword evidence="6" id="KW-0106">Calcium</keyword>
<dbReference type="EMBL" id="JBBJCI010000208">
    <property type="protein sequence ID" value="KAK7240943.1"/>
    <property type="molecule type" value="Genomic_DNA"/>
</dbReference>
<feature type="region of interest" description="Disordered" evidence="10">
    <location>
        <begin position="151"/>
        <end position="171"/>
    </location>
</feature>
<accession>A0ABR1FXN7</accession>
<evidence type="ECO:0000256" key="10">
    <source>
        <dbReference type="SAM" id="MobiDB-lite"/>
    </source>
</evidence>
<dbReference type="InterPro" id="IPR017441">
    <property type="entry name" value="Protein_kinase_ATP_BS"/>
</dbReference>
<gene>
    <name evidence="13" type="ORF">SO694_000552100</name>
</gene>
<keyword evidence="7 9" id="KW-0067">ATP-binding</keyword>
<feature type="domain" description="EF-hand" evidence="12">
    <location>
        <begin position="846"/>
        <end position="881"/>
    </location>
</feature>
<feature type="compositionally biased region" description="Pro residues" evidence="10">
    <location>
        <begin position="16"/>
        <end position="30"/>
    </location>
</feature>
<dbReference type="InterPro" id="IPR002048">
    <property type="entry name" value="EF_hand_dom"/>
</dbReference>
<dbReference type="PROSITE" id="PS00018">
    <property type="entry name" value="EF_HAND_1"/>
    <property type="match status" value="3"/>
</dbReference>
<comment type="similarity">
    <text evidence="8">Belongs to the protein kinase superfamily. Ser/Thr protein kinase family. CDPK subfamily.</text>
</comment>
<evidence type="ECO:0000256" key="7">
    <source>
        <dbReference type="ARBA" id="ARBA00022840"/>
    </source>
</evidence>
<evidence type="ECO:0000256" key="4">
    <source>
        <dbReference type="ARBA" id="ARBA00022741"/>
    </source>
</evidence>
<dbReference type="PANTHER" id="PTHR24349">
    <property type="entry name" value="SERINE/THREONINE-PROTEIN KINASE"/>
    <property type="match status" value="1"/>
</dbReference>
<feature type="domain" description="EF-hand" evidence="12">
    <location>
        <begin position="776"/>
        <end position="808"/>
    </location>
</feature>
<dbReference type="SUPFAM" id="SSF56112">
    <property type="entry name" value="Protein kinase-like (PK-like)"/>
    <property type="match status" value="1"/>
</dbReference>
<evidence type="ECO:0000313" key="13">
    <source>
        <dbReference type="EMBL" id="KAK7240943.1"/>
    </source>
</evidence>
<evidence type="ECO:0000256" key="1">
    <source>
        <dbReference type="ARBA" id="ARBA00001946"/>
    </source>
</evidence>
<dbReference type="Proteomes" id="UP001363151">
    <property type="component" value="Unassembled WGS sequence"/>
</dbReference>
<comment type="cofactor">
    <cofactor evidence="1">
        <name>Mg(2+)</name>
        <dbReference type="ChEBI" id="CHEBI:18420"/>
    </cofactor>
</comment>
<evidence type="ECO:0000256" key="5">
    <source>
        <dbReference type="ARBA" id="ARBA00022777"/>
    </source>
</evidence>